<feature type="compositionally biased region" description="Polar residues" evidence="1">
    <location>
        <begin position="432"/>
        <end position="444"/>
    </location>
</feature>
<dbReference type="EMBL" id="HG001744">
    <property type="protein sequence ID" value="CDF35746.1"/>
    <property type="molecule type" value="Genomic_DNA"/>
</dbReference>
<proteinExistence type="predicted"/>
<accession>R7QE60</accession>
<dbReference type="KEGG" id="ccp:CHC_T00004202001"/>
<feature type="region of interest" description="Disordered" evidence="1">
    <location>
        <begin position="424"/>
        <end position="451"/>
    </location>
</feature>
<protein>
    <submittedName>
        <fullName evidence="2">Uncharacterized protein</fullName>
    </submittedName>
</protein>
<feature type="compositionally biased region" description="Basic and acidic residues" evidence="1">
    <location>
        <begin position="669"/>
        <end position="681"/>
    </location>
</feature>
<evidence type="ECO:0000313" key="3">
    <source>
        <dbReference type="Proteomes" id="UP000012073"/>
    </source>
</evidence>
<feature type="compositionally biased region" description="Basic residues" evidence="1">
    <location>
        <begin position="689"/>
        <end position="711"/>
    </location>
</feature>
<feature type="region of interest" description="Disordered" evidence="1">
    <location>
        <begin position="464"/>
        <end position="490"/>
    </location>
</feature>
<feature type="region of interest" description="Disordered" evidence="1">
    <location>
        <begin position="158"/>
        <end position="183"/>
    </location>
</feature>
<dbReference type="Gramene" id="CDF35746">
    <property type="protein sequence ID" value="CDF35746"/>
    <property type="gene ID" value="CHC_T00004202001"/>
</dbReference>
<feature type="region of interest" description="Disordered" evidence="1">
    <location>
        <begin position="214"/>
        <end position="251"/>
    </location>
</feature>
<dbReference type="RefSeq" id="XP_005715565.1">
    <property type="nucleotide sequence ID" value="XM_005715508.1"/>
</dbReference>
<dbReference type="OrthoDB" id="1939643at2759"/>
<feature type="compositionally biased region" description="Basic and acidic residues" evidence="1">
    <location>
        <begin position="716"/>
        <end position="727"/>
    </location>
</feature>
<name>R7QE60_CHOCR</name>
<feature type="compositionally biased region" description="Polar residues" evidence="1">
    <location>
        <begin position="221"/>
        <end position="231"/>
    </location>
</feature>
<feature type="compositionally biased region" description="Basic and acidic residues" evidence="1">
    <location>
        <begin position="736"/>
        <end position="750"/>
    </location>
</feature>
<evidence type="ECO:0000313" key="2">
    <source>
        <dbReference type="EMBL" id="CDF35746.1"/>
    </source>
</evidence>
<gene>
    <name evidence="2" type="ORF">CHC_T00004202001</name>
</gene>
<feature type="compositionally biased region" description="Polar residues" evidence="1">
    <location>
        <begin position="171"/>
        <end position="181"/>
    </location>
</feature>
<feature type="region of interest" description="Disordered" evidence="1">
    <location>
        <begin position="101"/>
        <end position="122"/>
    </location>
</feature>
<evidence type="ECO:0000256" key="1">
    <source>
        <dbReference type="SAM" id="MobiDB-lite"/>
    </source>
</evidence>
<feature type="compositionally biased region" description="Low complexity" evidence="1">
    <location>
        <begin position="630"/>
        <end position="640"/>
    </location>
</feature>
<feature type="region of interest" description="Disordered" evidence="1">
    <location>
        <begin position="603"/>
        <end position="762"/>
    </location>
</feature>
<sequence length="815" mass="89587">MATLDDFTEFALLTEAIAKDPLQPIAVKTKAEWDFQLKSHAPEAANLYQRIPALARDEYGLENLGDFCDAYRRPRSILPPDEENTELPKTLQVCGVEMRYARPPGIPGSDSELTDSDFESDRDSILSAQDLEESSDKLAASTTSYESHIVAVEKPSAVKTTKQAKGRTSEGFENSFPQQTPAAHDTVVDSVMNSKNSDESLEIHDETCDTVVRDHNEGTHNSKFYNTGNLDTKTENEDQSEQSSEAAGSSSELVYGYASTVSPSSRRMSRVSIAGMAHYRRCSVSTGVQPELTARDFMASPADVREAKRRSIVEMRESRKSVAFSSINVLGFHTAVHSRSEVFVCEVAGRPIELVIANCSRPEIGGAGTQCSAADIDGAMDALFAEILPAVNVPPKREKIDAGVQWTGGPEASQCNTRDFQDEIRTPDKSMPSPNTSEELSSPLPTAPSRGMLRKSAPASIAISGNAFSRRNERKVATRITSGKQKDGETTIKTARQTEESNAKEPHLVQESALQAIDEAMQLVETMEHEVEKVFEGVQVPENELPVSDRVFAAETKQKRSIADKLSIADTSGIDRPSIDITAGDTQHEAEDEQVVNAAGDVPDVQMDDDEDFGVDDMGFPDDEYEAEPEATTTTTEVVPSLNDEVRATDSDNEVSSFSRQRNATLMETRVDVEPHGREPSGEENISTRNKKRVRGKKPRTSKTRNGKKSGSKGTAKRDASRGELKRLGLSSVYLPKDEKTPEEGGDGKQPRRSKRRKFPPLQYWKNEKKVYERRMSQLLPTISEVVVAVDQVDGKESDVAWGDLRSRGVVGSRR</sequence>
<feature type="compositionally biased region" description="Acidic residues" evidence="1">
    <location>
        <begin position="606"/>
        <end position="629"/>
    </location>
</feature>
<dbReference type="GeneID" id="17323292"/>
<organism evidence="2 3">
    <name type="scientific">Chondrus crispus</name>
    <name type="common">Carrageen Irish moss</name>
    <name type="synonym">Polymorpha crispa</name>
    <dbReference type="NCBI Taxonomy" id="2769"/>
    <lineage>
        <taxon>Eukaryota</taxon>
        <taxon>Rhodophyta</taxon>
        <taxon>Florideophyceae</taxon>
        <taxon>Rhodymeniophycidae</taxon>
        <taxon>Gigartinales</taxon>
        <taxon>Gigartinaceae</taxon>
        <taxon>Chondrus</taxon>
    </lineage>
</organism>
<feature type="compositionally biased region" description="Low complexity" evidence="1">
    <location>
        <begin position="241"/>
        <end position="251"/>
    </location>
</feature>
<reference evidence="3" key="1">
    <citation type="journal article" date="2013" name="Proc. Natl. Acad. Sci. U.S.A.">
        <title>Genome structure and metabolic features in the red seaweed Chondrus crispus shed light on evolution of the Archaeplastida.</title>
        <authorList>
            <person name="Collen J."/>
            <person name="Porcel B."/>
            <person name="Carre W."/>
            <person name="Ball S.G."/>
            <person name="Chaparro C."/>
            <person name="Tonon T."/>
            <person name="Barbeyron T."/>
            <person name="Michel G."/>
            <person name="Noel B."/>
            <person name="Valentin K."/>
            <person name="Elias M."/>
            <person name="Artiguenave F."/>
            <person name="Arun A."/>
            <person name="Aury J.M."/>
            <person name="Barbosa-Neto J.F."/>
            <person name="Bothwell J.H."/>
            <person name="Bouget F.Y."/>
            <person name="Brillet L."/>
            <person name="Cabello-Hurtado F."/>
            <person name="Capella-Gutierrez S."/>
            <person name="Charrier B."/>
            <person name="Cladiere L."/>
            <person name="Cock J.M."/>
            <person name="Coelho S.M."/>
            <person name="Colleoni C."/>
            <person name="Czjzek M."/>
            <person name="Da Silva C."/>
            <person name="Delage L."/>
            <person name="Denoeud F."/>
            <person name="Deschamps P."/>
            <person name="Dittami S.M."/>
            <person name="Gabaldon T."/>
            <person name="Gachon C.M."/>
            <person name="Groisillier A."/>
            <person name="Herve C."/>
            <person name="Jabbari K."/>
            <person name="Katinka M."/>
            <person name="Kloareg B."/>
            <person name="Kowalczyk N."/>
            <person name="Labadie K."/>
            <person name="Leblanc C."/>
            <person name="Lopez P.J."/>
            <person name="McLachlan D.H."/>
            <person name="Meslet-Cladiere L."/>
            <person name="Moustafa A."/>
            <person name="Nehr Z."/>
            <person name="Nyvall Collen P."/>
            <person name="Panaud O."/>
            <person name="Partensky F."/>
            <person name="Poulain J."/>
            <person name="Rensing S.A."/>
            <person name="Rousvoal S."/>
            <person name="Samson G."/>
            <person name="Symeonidi A."/>
            <person name="Weissenbach J."/>
            <person name="Zambounis A."/>
            <person name="Wincker P."/>
            <person name="Boyen C."/>
        </authorList>
    </citation>
    <scope>NUCLEOTIDE SEQUENCE [LARGE SCALE GENOMIC DNA]</scope>
    <source>
        <strain evidence="3">cv. Stackhouse</strain>
    </source>
</reference>
<dbReference type="AlphaFoldDB" id="R7QE60"/>
<keyword evidence="3" id="KW-1185">Reference proteome</keyword>
<feature type="compositionally biased region" description="Polar residues" evidence="1">
    <location>
        <begin position="654"/>
        <end position="666"/>
    </location>
</feature>
<dbReference type="Proteomes" id="UP000012073">
    <property type="component" value="Unassembled WGS sequence"/>
</dbReference>